<dbReference type="PROSITE" id="PS50011">
    <property type="entry name" value="PROTEIN_KINASE_DOM"/>
    <property type="match status" value="1"/>
</dbReference>
<dbReference type="Proteomes" id="UP000822688">
    <property type="component" value="Chromosome 4"/>
</dbReference>
<dbReference type="InterPro" id="IPR008271">
    <property type="entry name" value="Ser/Thr_kinase_AS"/>
</dbReference>
<keyword evidence="3" id="KW-1185">Reference proteome</keyword>
<dbReference type="Gene3D" id="1.10.510.10">
    <property type="entry name" value="Transferase(Phosphotransferase) domain 1"/>
    <property type="match status" value="1"/>
</dbReference>
<dbReference type="AlphaFoldDB" id="A0A8T0IC40"/>
<protein>
    <recommendedName>
        <fullName evidence="1">Protein kinase domain-containing protein</fullName>
    </recommendedName>
</protein>
<evidence type="ECO:0000313" key="2">
    <source>
        <dbReference type="EMBL" id="KAG0580507.1"/>
    </source>
</evidence>
<evidence type="ECO:0000259" key="1">
    <source>
        <dbReference type="PROSITE" id="PS50011"/>
    </source>
</evidence>
<accession>A0A8T0IC40</accession>
<dbReference type="GO" id="GO:0004672">
    <property type="term" value="F:protein kinase activity"/>
    <property type="evidence" value="ECO:0007669"/>
    <property type="project" value="InterPro"/>
</dbReference>
<proteinExistence type="predicted"/>
<dbReference type="InterPro" id="IPR000719">
    <property type="entry name" value="Prot_kinase_dom"/>
</dbReference>
<dbReference type="EMBL" id="CM026424">
    <property type="protein sequence ID" value="KAG0580507.1"/>
    <property type="molecule type" value="Genomic_DNA"/>
</dbReference>
<dbReference type="SMART" id="SM00220">
    <property type="entry name" value="S_TKc"/>
    <property type="match status" value="1"/>
</dbReference>
<sequence length="702" mass="78174">MRPKIWLCFAEVAWMEFATDDQGTLDISRITKRINLRPEFLGKAGANDGITIEMIRLANGSTAGESEDTAVPVLGSAQPAAHLVDSTKLPVAMIWLRSAEGLTWMEFATDDQGTLDISRITKRINLRPEFFGKVGADDGITIEKIRAANGSTAGESEDTAVLVLGSVQPAAHLVVDRRLFEEFVAELSFRKAKRHKTAYTDSIPIPVDEVQEVTLWEHEVEKGGVPCTTEHVDMLLDPERALLADLRYLHLWHIARNKPAGDIVRMKRSRNRSQADLEQVYYSHALTIMRASAQGQEEVFVLGEDHTFHDSARGDLRVYVRNMEHPSEMKAVNGSSNALNDPTGILSNKAAFGKLHNIIRAKLLKEGAGGTFLCTFLNRIECIWFAKLEYDSERRMIRCQVAPQIPAKGLMPSAQICPRLDEILDDNPSDKDVMLADLLDREPPSGFRCLTRYIDTLCRMNDVPIIPVAFMTDDGTCLDMEQARIVARGSKSLIIQVGEEDAVFKVGPHNSIQNEKRNLRAVDGRASNIRVMDQGVNGIVKGVEGLAFIKLKGCGRCISSMSWEQLAEFWTAMEKALSGLHVCSLLHRDIKPDNMLLIDEQLVLNDFDISCLAGDSVQLKQYVGTPEFRSPYWTPGAGVYVPADDWVSLGLSFSWLLSLPRVDDPLRGLIDDPRTPQDMKIKLSAAINHAKARDREFLNLLT</sequence>
<dbReference type="SUPFAM" id="SSF56112">
    <property type="entry name" value="Protein kinase-like (PK-like)"/>
    <property type="match status" value="1"/>
</dbReference>
<evidence type="ECO:0000313" key="3">
    <source>
        <dbReference type="Proteomes" id="UP000822688"/>
    </source>
</evidence>
<dbReference type="GO" id="GO:0005524">
    <property type="term" value="F:ATP binding"/>
    <property type="evidence" value="ECO:0007669"/>
    <property type="project" value="InterPro"/>
</dbReference>
<feature type="domain" description="Protein kinase" evidence="1">
    <location>
        <begin position="436"/>
        <end position="702"/>
    </location>
</feature>
<name>A0A8T0IC40_CERPU</name>
<comment type="caution">
    <text evidence="2">The sequence shown here is derived from an EMBL/GenBank/DDBJ whole genome shotgun (WGS) entry which is preliminary data.</text>
</comment>
<dbReference type="PROSITE" id="PS00108">
    <property type="entry name" value="PROTEIN_KINASE_ST"/>
    <property type="match status" value="1"/>
</dbReference>
<dbReference type="Pfam" id="PF00069">
    <property type="entry name" value="Pkinase"/>
    <property type="match status" value="1"/>
</dbReference>
<dbReference type="InterPro" id="IPR011009">
    <property type="entry name" value="Kinase-like_dom_sf"/>
</dbReference>
<reference evidence="2" key="1">
    <citation type="submission" date="2020-06" db="EMBL/GenBank/DDBJ databases">
        <title>WGS assembly of Ceratodon purpureus strain R40.</title>
        <authorList>
            <person name="Carey S.B."/>
            <person name="Jenkins J."/>
            <person name="Shu S."/>
            <person name="Lovell J.T."/>
            <person name="Sreedasyam A."/>
            <person name="Maumus F."/>
            <person name="Tiley G.P."/>
            <person name="Fernandez-Pozo N."/>
            <person name="Barry K."/>
            <person name="Chen C."/>
            <person name="Wang M."/>
            <person name="Lipzen A."/>
            <person name="Daum C."/>
            <person name="Saski C.A."/>
            <person name="Payton A.C."/>
            <person name="Mcbreen J.C."/>
            <person name="Conrad R.E."/>
            <person name="Kollar L.M."/>
            <person name="Olsson S."/>
            <person name="Huttunen S."/>
            <person name="Landis J.B."/>
            <person name="Wickett N.J."/>
            <person name="Johnson M.G."/>
            <person name="Rensing S.A."/>
            <person name="Grimwood J."/>
            <person name="Schmutz J."/>
            <person name="Mcdaniel S.F."/>
        </authorList>
    </citation>
    <scope>NUCLEOTIDE SEQUENCE</scope>
    <source>
        <strain evidence="2">R40</strain>
    </source>
</reference>
<organism evidence="2 3">
    <name type="scientific">Ceratodon purpureus</name>
    <name type="common">Fire moss</name>
    <name type="synonym">Dicranum purpureum</name>
    <dbReference type="NCBI Taxonomy" id="3225"/>
    <lineage>
        <taxon>Eukaryota</taxon>
        <taxon>Viridiplantae</taxon>
        <taxon>Streptophyta</taxon>
        <taxon>Embryophyta</taxon>
        <taxon>Bryophyta</taxon>
        <taxon>Bryophytina</taxon>
        <taxon>Bryopsida</taxon>
        <taxon>Dicranidae</taxon>
        <taxon>Pseudoditrichales</taxon>
        <taxon>Ditrichaceae</taxon>
        <taxon>Ceratodon</taxon>
    </lineage>
</organism>
<gene>
    <name evidence="2" type="ORF">KC19_4G178500</name>
</gene>